<organism evidence="2 3">
    <name type="scientific">Vibrio chagasii</name>
    <dbReference type="NCBI Taxonomy" id="170679"/>
    <lineage>
        <taxon>Bacteria</taxon>
        <taxon>Pseudomonadati</taxon>
        <taxon>Pseudomonadota</taxon>
        <taxon>Gammaproteobacteria</taxon>
        <taxon>Vibrionales</taxon>
        <taxon>Vibrionaceae</taxon>
        <taxon>Vibrio</taxon>
    </lineage>
</organism>
<dbReference type="EMBL" id="VTXW01000033">
    <property type="protein sequence ID" value="NOH36027.1"/>
    <property type="molecule type" value="Genomic_DNA"/>
</dbReference>
<accession>A0A7Y3YT61</accession>
<protein>
    <submittedName>
        <fullName evidence="2">Uncharacterized protein</fullName>
    </submittedName>
</protein>
<evidence type="ECO:0000313" key="3">
    <source>
        <dbReference type="Proteomes" id="UP000525336"/>
    </source>
</evidence>
<dbReference type="AlphaFoldDB" id="A0A7Y3YT61"/>
<sequence>MNTSIGLPPYSPRFSNGRPAPIESPQNERASFGTSSSPNGGNIAPTQGSKEINDILSPPKPLTQINATIGGDSVGEFQALTDNGQSIAKSGNVFSLEIKEDIASVTVDNGNRQNDFKVLINLSEFADLKEGEALSVSPYPVGPSQYGGENYAPKVTVTKTNDGQIHIEADYSSDQIDNLLNQLKTLNGNHNITGAPNPSHQHIESALEKLRSGNAHTNDINLVETMFQRLNEGYQTRSIDVSTKLLTFASSFLEGVNDSVTTQAFTHDADASSSAIQSAIQKGTDVLQGQANRVKSSAESLIDTLVEARKIDLPIDKILNKINEGFRSIDRNVPPLSISENPTDAQVDKALEQVHNLISQKQEAFFKDANQEVSSAYAQLSGQLSSEYTEELLNGLNTAFSVVSGVAGLAGLAKSMVGSVRALNKTRSSFLKAQVSQAEASTVFAKSSSQVSKNTRHIQKLNDKLDDLPELDPNVIPLRQRISQKIEALKKEQPALIQKMQADNVALGKANKEVADKTITLDHDKALQYFDRVNSPIATGSGTVGSISVMYNRYRSGAGSEASTPSVPQLAPNQAGLEEAKFYKTVADNAYNLVSQQVSGDQVYGKTVYTEYHGGSSDTYWTYYDADPSASFNDKVNELKREATKLNDQEIRNDPGGNTRWVVVSNRAGRTANEPYNVTFIMKVDKSQLPPGGPDGEPRLLIGNNTTVLDEFGSRSYGDFSEAEKGRIKNSWSSTYFPTGVTEEYANPLSAGYNPNNLNHDRVTVTGA</sequence>
<dbReference type="RefSeq" id="WP_171369263.1">
    <property type="nucleotide sequence ID" value="NZ_VTXW01000033.1"/>
</dbReference>
<name>A0A7Y3YT61_9VIBR</name>
<evidence type="ECO:0000256" key="1">
    <source>
        <dbReference type="SAM" id="MobiDB-lite"/>
    </source>
</evidence>
<proteinExistence type="predicted"/>
<feature type="compositionally biased region" description="Polar residues" evidence="1">
    <location>
        <begin position="24"/>
        <end position="50"/>
    </location>
</feature>
<reference evidence="2 3" key="1">
    <citation type="submission" date="2019-09" db="EMBL/GenBank/DDBJ databases">
        <title>Draft genome sequencing and comparative genomics of hatchery-associated Vibrios.</title>
        <authorList>
            <person name="Kehlet-Delgado H."/>
            <person name="Mueller R.S."/>
        </authorList>
    </citation>
    <scope>NUCLEOTIDE SEQUENCE [LARGE SCALE GENOMIC DNA]</scope>
    <source>
        <strain evidence="2 3">00-90-10</strain>
    </source>
</reference>
<dbReference type="Proteomes" id="UP000525336">
    <property type="component" value="Unassembled WGS sequence"/>
</dbReference>
<evidence type="ECO:0000313" key="2">
    <source>
        <dbReference type="EMBL" id="NOH36027.1"/>
    </source>
</evidence>
<comment type="caution">
    <text evidence="2">The sequence shown here is derived from an EMBL/GenBank/DDBJ whole genome shotgun (WGS) entry which is preliminary data.</text>
</comment>
<gene>
    <name evidence="2" type="ORF">F0245_22160</name>
</gene>
<feature type="region of interest" description="Disordered" evidence="1">
    <location>
        <begin position="1"/>
        <end position="56"/>
    </location>
</feature>